<name>A0A098G209_9GAMM</name>
<dbReference type="EMBL" id="LN614827">
    <property type="protein sequence ID" value="CEG56513.1"/>
    <property type="molecule type" value="Genomic_DNA"/>
</dbReference>
<accession>A0A098G209</accession>
<dbReference type="KEGG" id="lfa:LFA_1078"/>
<reference evidence="3" key="1">
    <citation type="submission" date="2014-09" db="EMBL/GenBank/DDBJ databases">
        <authorList>
            <person name="Gomez-Valero L."/>
        </authorList>
    </citation>
    <scope>NUCLEOTIDE SEQUENCE [LARGE SCALE GENOMIC DNA]</scope>
    <source>
        <strain evidence="3">ATCC700992</strain>
    </source>
</reference>
<dbReference type="InterPro" id="IPR011033">
    <property type="entry name" value="PRC_barrel-like_sf"/>
</dbReference>
<keyword evidence="3" id="KW-1185">Reference proteome</keyword>
<feature type="domain" description="PRC-barrel" evidence="1">
    <location>
        <begin position="9"/>
        <end position="77"/>
    </location>
</feature>
<sequence length="114" mass="13145">MRRYIINTEDIIKTAVHNHQGEHLGKIEALMLDKVEGRIAYVVLSTDMDDKLFALPWSTFSYNALKDTLSLTIDKEKLIHSPSFDRSNWPDMSNPIWSTTISSYYQAFPLGRSH</sequence>
<evidence type="ECO:0000313" key="2">
    <source>
        <dbReference type="EMBL" id="CEG56513.1"/>
    </source>
</evidence>
<dbReference type="AlphaFoldDB" id="A0A098G209"/>
<proteinExistence type="predicted"/>
<gene>
    <name evidence="2" type="ORF">LFA_1078</name>
</gene>
<dbReference type="PANTHER" id="PTHR36505">
    <property type="entry name" value="BLR1072 PROTEIN"/>
    <property type="match status" value="1"/>
</dbReference>
<dbReference type="OrthoDB" id="286778at2"/>
<dbReference type="Gene3D" id="2.30.30.240">
    <property type="entry name" value="PRC-barrel domain"/>
    <property type="match status" value="1"/>
</dbReference>
<dbReference type="HOGENOM" id="CLU_108884_1_1_6"/>
<dbReference type="Proteomes" id="UP000032430">
    <property type="component" value="Chromosome I"/>
</dbReference>
<protein>
    <submittedName>
        <fullName evidence="2">PRC-barrel</fullName>
    </submittedName>
</protein>
<evidence type="ECO:0000259" key="1">
    <source>
        <dbReference type="Pfam" id="PF05239"/>
    </source>
</evidence>
<dbReference type="SUPFAM" id="SSF50346">
    <property type="entry name" value="PRC-barrel domain"/>
    <property type="match status" value="1"/>
</dbReference>
<organism evidence="2 3">
    <name type="scientific">Legionella fallonii LLAP-10</name>
    <dbReference type="NCBI Taxonomy" id="1212491"/>
    <lineage>
        <taxon>Bacteria</taxon>
        <taxon>Pseudomonadati</taxon>
        <taxon>Pseudomonadota</taxon>
        <taxon>Gammaproteobacteria</taxon>
        <taxon>Legionellales</taxon>
        <taxon>Legionellaceae</taxon>
        <taxon>Legionella</taxon>
    </lineage>
</organism>
<dbReference type="PANTHER" id="PTHR36505:SF1">
    <property type="entry name" value="BLR1072 PROTEIN"/>
    <property type="match status" value="1"/>
</dbReference>
<dbReference type="RefSeq" id="WP_045095163.1">
    <property type="nucleotide sequence ID" value="NZ_LN614827.1"/>
</dbReference>
<dbReference type="InterPro" id="IPR027275">
    <property type="entry name" value="PRC-brl_dom"/>
</dbReference>
<dbReference type="Pfam" id="PF05239">
    <property type="entry name" value="PRC"/>
    <property type="match status" value="1"/>
</dbReference>
<evidence type="ECO:0000313" key="3">
    <source>
        <dbReference type="Proteomes" id="UP000032430"/>
    </source>
</evidence>